<accession>A0A7S2BNA3</accession>
<gene>
    <name evidence="2" type="ORF">DSPE1174_LOCUS8853</name>
</gene>
<proteinExistence type="predicted"/>
<protein>
    <submittedName>
        <fullName evidence="2">Uncharacterized protein</fullName>
    </submittedName>
</protein>
<feature type="region of interest" description="Disordered" evidence="1">
    <location>
        <begin position="261"/>
        <end position="282"/>
    </location>
</feature>
<dbReference type="AlphaFoldDB" id="A0A7S2BNA3"/>
<organism evidence="2">
    <name type="scientific">Octactis speculum</name>
    <dbReference type="NCBI Taxonomy" id="3111310"/>
    <lineage>
        <taxon>Eukaryota</taxon>
        <taxon>Sar</taxon>
        <taxon>Stramenopiles</taxon>
        <taxon>Ochrophyta</taxon>
        <taxon>Dictyochophyceae</taxon>
        <taxon>Dictyochales</taxon>
        <taxon>Dictyochaceae</taxon>
        <taxon>Octactis</taxon>
    </lineage>
</organism>
<reference evidence="2" key="1">
    <citation type="submission" date="2021-01" db="EMBL/GenBank/DDBJ databases">
        <authorList>
            <person name="Corre E."/>
            <person name="Pelletier E."/>
            <person name="Niang G."/>
            <person name="Scheremetjew M."/>
            <person name="Finn R."/>
            <person name="Kale V."/>
            <person name="Holt S."/>
            <person name="Cochrane G."/>
            <person name="Meng A."/>
            <person name="Brown T."/>
            <person name="Cohen L."/>
        </authorList>
    </citation>
    <scope>NUCLEOTIDE SEQUENCE</scope>
    <source>
        <strain evidence="2">CCMP1381</strain>
    </source>
</reference>
<sequence length="282" mass="31315">MIGTAMMMPWSKSTAERRSQRKSRQRARQEKHSNKGRMASQASKEEDVNTMMDSMVALYDSELRWARSLSKAMRRSDLTMRGVAYAADATEEELAHLLAQACLPQITRTTSWYAKEALEHVTDNHNKKLIRKRRPNEKEEDDPQRQQQQQQQQHPPELLDKVEIQARKALRKVVQRASLLTGLGPAKNLGGVAASWSFSRVASMGTRTAHALGRWAGGRTLRSDHVLLICAGSALISKRGVGGFLSTLVVVRVLRSALIDPSSSDDEEEGSGAARQKEGSLG</sequence>
<name>A0A7S2BNA3_9STRA</name>
<evidence type="ECO:0000256" key="1">
    <source>
        <dbReference type="SAM" id="MobiDB-lite"/>
    </source>
</evidence>
<evidence type="ECO:0000313" key="2">
    <source>
        <dbReference type="EMBL" id="CAD9401953.1"/>
    </source>
</evidence>
<feature type="region of interest" description="Disordered" evidence="1">
    <location>
        <begin position="124"/>
        <end position="158"/>
    </location>
</feature>
<dbReference type="EMBL" id="HBGS01016872">
    <property type="protein sequence ID" value="CAD9401953.1"/>
    <property type="molecule type" value="Transcribed_RNA"/>
</dbReference>
<feature type="region of interest" description="Disordered" evidence="1">
    <location>
        <begin position="1"/>
        <end position="47"/>
    </location>
</feature>